<evidence type="ECO:0000259" key="11">
    <source>
        <dbReference type="Pfam" id="PF11527"/>
    </source>
</evidence>
<dbReference type="Proteomes" id="UP000694941">
    <property type="component" value="Unplaced"/>
</dbReference>
<evidence type="ECO:0000256" key="2">
    <source>
        <dbReference type="ARBA" id="ARBA00004496"/>
    </source>
</evidence>
<evidence type="ECO:0000256" key="10">
    <source>
        <dbReference type="SAM" id="Coils"/>
    </source>
</evidence>
<keyword evidence="6 10" id="KW-0175">Coiled coil</keyword>
<dbReference type="Pfam" id="PF11527">
    <property type="entry name" value="ARL2_Bind_BART"/>
    <property type="match status" value="1"/>
</dbReference>
<dbReference type="InterPro" id="IPR042541">
    <property type="entry name" value="BART_sf"/>
</dbReference>
<dbReference type="PANTHER" id="PTHR21532:SF0">
    <property type="entry name" value="CILIA- AND FLAGELLA-ASSOCIATED PROTEIN 36"/>
    <property type="match status" value="1"/>
</dbReference>
<evidence type="ECO:0000256" key="3">
    <source>
        <dbReference type="ARBA" id="ARBA00007460"/>
    </source>
</evidence>
<feature type="coiled-coil region" evidence="10">
    <location>
        <begin position="155"/>
        <end position="210"/>
    </location>
</feature>
<keyword evidence="8" id="KW-0966">Cell projection</keyword>
<reference evidence="13" key="1">
    <citation type="submission" date="2025-08" db="UniProtKB">
        <authorList>
            <consortium name="RefSeq"/>
        </authorList>
    </citation>
    <scope>IDENTIFICATION</scope>
    <source>
        <tissue evidence="13">Muscle</tissue>
    </source>
</reference>
<evidence type="ECO:0000256" key="7">
    <source>
        <dbReference type="ARBA" id="ARBA00023069"/>
    </source>
</evidence>
<evidence type="ECO:0000256" key="4">
    <source>
        <dbReference type="ARBA" id="ARBA00021815"/>
    </source>
</evidence>
<feature type="domain" description="BART" evidence="11">
    <location>
        <begin position="7"/>
        <end position="120"/>
    </location>
</feature>
<evidence type="ECO:0000313" key="12">
    <source>
        <dbReference type="Proteomes" id="UP000694941"/>
    </source>
</evidence>
<keyword evidence="12" id="KW-1185">Reference proteome</keyword>
<evidence type="ECO:0000256" key="9">
    <source>
        <dbReference type="ARBA" id="ARBA00031593"/>
    </source>
</evidence>
<organism evidence="12 13">
    <name type="scientific">Limulus polyphemus</name>
    <name type="common">Atlantic horseshoe crab</name>
    <dbReference type="NCBI Taxonomy" id="6850"/>
    <lineage>
        <taxon>Eukaryota</taxon>
        <taxon>Metazoa</taxon>
        <taxon>Ecdysozoa</taxon>
        <taxon>Arthropoda</taxon>
        <taxon>Chelicerata</taxon>
        <taxon>Merostomata</taxon>
        <taxon>Xiphosura</taxon>
        <taxon>Limulidae</taxon>
        <taxon>Limulus</taxon>
    </lineage>
</organism>
<dbReference type="RefSeq" id="XP_022248028.1">
    <property type="nucleotide sequence ID" value="XM_022392320.1"/>
</dbReference>
<gene>
    <name evidence="13" type="primary">LOC106464587</name>
</gene>
<keyword evidence="5" id="KW-0963">Cytoplasm</keyword>
<dbReference type="InterPro" id="IPR038888">
    <property type="entry name" value="CFAP36"/>
</dbReference>
<dbReference type="Gene3D" id="1.20.1520.10">
    <property type="entry name" value="ADP-ribosylation factor-like 2-binding protein, domain"/>
    <property type="match status" value="1"/>
</dbReference>
<dbReference type="GeneID" id="106464587"/>
<evidence type="ECO:0000256" key="6">
    <source>
        <dbReference type="ARBA" id="ARBA00023054"/>
    </source>
</evidence>
<keyword evidence="7" id="KW-0969">Cilium</keyword>
<accession>A0ABM1SWM2</accession>
<comment type="similarity">
    <text evidence="3">Belongs to the CFAP36 family.</text>
</comment>
<sequence>MADEELNWIFDSLVGFLKGPIWNIPILTFLEQKSTVFEPGTENEGEYKKIHEEYKNLVDFMLGSHMEDLGISPEKFEQACGKADGNIHSQFQQSLFEQVWAADDYEIFKRMMTQKNIELQLQALEVFAQYHGVVPDGLVPDTSCTQNKEEEEILAAVIKKSLEDYKADMELIQKEDADLKTVLQTTLTDKARLEKERQREKEMLEKALMLSIHDGGKQVIPESKTQDDNTPSLHLITLHNSNPDCHGCIANFLF</sequence>
<proteinExistence type="inferred from homology"/>
<evidence type="ECO:0000256" key="5">
    <source>
        <dbReference type="ARBA" id="ARBA00022490"/>
    </source>
</evidence>
<comment type="subcellular location">
    <subcellularLocation>
        <location evidence="1">Cell projection</location>
        <location evidence="1">Cilium</location>
    </subcellularLocation>
    <subcellularLocation>
        <location evidence="2">Cytoplasm</location>
    </subcellularLocation>
</comment>
<protein>
    <recommendedName>
        <fullName evidence="4">Cilia- and flagella-associated protein 36</fullName>
    </recommendedName>
    <alternativeName>
        <fullName evidence="9">Coiled-coil domain-containing protein 104</fullName>
    </alternativeName>
</protein>
<dbReference type="PANTHER" id="PTHR21532">
    <property type="entry name" value="PHOSPHODIESTERASE HL"/>
    <property type="match status" value="1"/>
</dbReference>
<name>A0ABM1SWM2_LIMPO</name>
<evidence type="ECO:0000313" key="13">
    <source>
        <dbReference type="RefSeq" id="XP_022248028.1"/>
    </source>
</evidence>
<evidence type="ECO:0000256" key="8">
    <source>
        <dbReference type="ARBA" id="ARBA00023273"/>
    </source>
</evidence>
<dbReference type="InterPro" id="IPR023379">
    <property type="entry name" value="BART_dom"/>
</dbReference>
<evidence type="ECO:0000256" key="1">
    <source>
        <dbReference type="ARBA" id="ARBA00004138"/>
    </source>
</evidence>